<sequence length="385" mass="43431">MSSSESTPSSSFTEHFFESSSFGSSTTRSLMQAITWPRSCHESFEFSTPRHSIVNRLLDTGADEIQQAQNDLRFQLERKHEREQSRVQAMAFDRGIVQPQSGLMFGRYSLRAQHAGDEFDQLHMHLTAEVTINEQHIHRLRHVWFVHEQEYLILHVFALDEQHKHIDNFANRGLVLGRGEECQYCMPKCRRKYFRSSLIIVLMYCTCPITIWNCAFAQMRKLNTRSRCSTCSSSILPDGISFCIDSISSCTAISTFTSNSRSLHRCSSVLMIAIASFFSMFSLFSSLPLIKLQTRQKKQAIGFWMIFASVSEFSCSISQSPKRSSFSGDSTGLSDISSFADGRSASGSSAKLSTIGSSATMPPMPFSAFCSESVWATLATRWPLY</sequence>
<feature type="region of interest" description="Disordered" evidence="1">
    <location>
        <begin position="1"/>
        <end position="22"/>
    </location>
</feature>
<organism evidence="3">
    <name type="scientific">Anopheles coluzzii</name>
    <name type="common">African malaria mosquito</name>
    <dbReference type="NCBI Taxonomy" id="1518534"/>
    <lineage>
        <taxon>Eukaryota</taxon>
        <taxon>Metazoa</taxon>
        <taxon>Ecdysozoa</taxon>
        <taxon>Arthropoda</taxon>
        <taxon>Hexapoda</taxon>
        <taxon>Insecta</taxon>
        <taxon>Pterygota</taxon>
        <taxon>Neoptera</taxon>
        <taxon>Endopterygota</taxon>
        <taxon>Diptera</taxon>
        <taxon>Nematocera</taxon>
        <taxon>Culicoidea</taxon>
        <taxon>Culicidae</taxon>
        <taxon>Anophelinae</taxon>
        <taxon>Anopheles</taxon>
    </lineage>
</organism>
<proteinExistence type="predicted"/>
<accession>A0A8W7PAA6</accession>
<name>A0A8W7PAA6_ANOCL</name>
<evidence type="ECO:0000313" key="3">
    <source>
        <dbReference type="EnsemblMetazoa" id="ACOM028328-PA.1"/>
    </source>
</evidence>
<evidence type="ECO:0000256" key="2">
    <source>
        <dbReference type="SAM" id="Phobius"/>
    </source>
</evidence>
<keyword evidence="2" id="KW-1133">Transmembrane helix</keyword>
<evidence type="ECO:0000256" key="1">
    <source>
        <dbReference type="SAM" id="MobiDB-lite"/>
    </source>
</evidence>
<dbReference type="AlphaFoldDB" id="A0A8W7PAA6"/>
<keyword evidence="2" id="KW-0472">Membrane</keyword>
<protein>
    <submittedName>
        <fullName evidence="3">Uncharacterized protein</fullName>
    </submittedName>
</protein>
<reference evidence="3" key="1">
    <citation type="submission" date="2022-08" db="UniProtKB">
        <authorList>
            <consortium name="EnsemblMetazoa"/>
        </authorList>
    </citation>
    <scope>IDENTIFICATION</scope>
</reference>
<feature type="transmembrane region" description="Helical" evidence="2">
    <location>
        <begin position="193"/>
        <end position="217"/>
    </location>
</feature>
<dbReference type="Proteomes" id="UP000075882">
    <property type="component" value="Unassembled WGS sequence"/>
</dbReference>
<feature type="transmembrane region" description="Helical" evidence="2">
    <location>
        <begin position="269"/>
        <end position="289"/>
    </location>
</feature>
<keyword evidence="2" id="KW-0812">Transmembrane</keyword>
<dbReference type="EnsemblMetazoa" id="ACOM028328-RA">
    <property type="protein sequence ID" value="ACOM028328-PA.1"/>
    <property type="gene ID" value="ACOM028328"/>
</dbReference>